<evidence type="ECO:0000313" key="3">
    <source>
        <dbReference type="Proteomes" id="UP000001745"/>
    </source>
</evidence>
<evidence type="ECO:0000256" key="1">
    <source>
        <dbReference type="SAM" id="MobiDB-lite"/>
    </source>
</evidence>
<proteinExistence type="predicted"/>
<accession>B8LX48</accession>
<evidence type="ECO:0000313" key="2">
    <source>
        <dbReference type="EMBL" id="EED22698.1"/>
    </source>
</evidence>
<organism evidence="2 3">
    <name type="scientific">Talaromyces stipitatus (strain ATCC 10500 / CBS 375.48 / QM 6759 / NRRL 1006)</name>
    <name type="common">Penicillium stipitatum</name>
    <dbReference type="NCBI Taxonomy" id="441959"/>
    <lineage>
        <taxon>Eukaryota</taxon>
        <taxon>Fungi</taxon>
        <taxon>Dikarya</taxon>
        <taxon>Ascomycota</taxon>
        <taxon>Pezizomycotina</taxon>
        <taxon>Eurotiomycetes</taxon>
        <taxon>Eurotiomycetidae</taxon>
        <taxon>Eurotiales</taxon>
        <taxon>Trichocomaceae</taxon>
        <taxon>Talaromyces</taxon>
        <taxon>Talaromyces sect. Talaromyces</taxon>
    </lineage>
</organism>
<dbReference type="OrthoDB" id="4364447at2759"/>
<gene>
    <name evidence="2" type="ORF">TSTA_061860</name>
</gene>
<dbReference type="VEuPathDB" id="FungiDB:TSTA_061860"/>
<dbReference type="RefSeq" id="XP_002340085.1">
    <property type="nucleotide sequence ID" value="XM_002340044.1"/>
</dbReference>
<name>B8LX48_TALSN</name>
<dbReference type="GeneID" id="8102378"/>
<dbReference type="STRING" id="441959.B8LX48"/>
<dbReference type="Proteomes" id="UP000001745">
    <property type="component" value="Unassembled WGS sequence"/>
</dbReference>
<dbReference type="InParanoid" id="B8LX48"/>
<protein>
    <submittedName>
        <fullName evidence="2">Uncharacterized protein</fullName>
    </submittedName>
</protein>
<feature type="compositionally biased region" description="Polar residues" evidence="1">
    <location>
        <begin position="34"/>
        <end position="46"/>
    </location>
</feature>
<sequence>MTFLIRRRALKTKSKDKGLSVYGATCSPVNIVSPTQTLPPSDSATTLAGALDTPPSNTSRCKQLNVPGPQDAAVKNYSEWHASKVDDYDLKNDYRKAYQVIFNRPDPNFFIEREVKIGTAHRFVDVDDIMEWAERY</sequence>
<dbReference type="HOGENOM" id="CLU_1876815_0_0_1"/>
<dbReference type="AlphaFoldDB" id="B8LX48"/>
<keyword evidence="3" id="KW-1185">Reference proteome</keyword>
<dbReference type="EMBL" id="EQ962652">
    <property type="protein sequence ID" value="EED22698.1"/>
    <property type="molecule type" value="Genomic_DNA"/>
</dbReference>
<reference evidence="3" key="1">
    <citation type="journal article" date="2015" name="Genome Announc.">
        <title>Genome sequence of the AIDS-associated pathogen Penicillium marneffei (ATCC18224) and its near taxonomic relative Talaromyces stipitatus (ATCC10500).</title>
        <authorList>
            <person name="Nierman W.C."/>
            <person name="Fedorova-Abrams N.D."/>
            <person name="Andrianopoulos A."/>
        </authorList>
    </citation>
    <scope>NUCLEOTIDE SEQUENCE [LARGE SCALE GENOMIC DNA]</scope>
    <source>
        <strain evidence="3">ATCC 10500 / CBS 375.48 / QM 6759 / NRRL 1006</strain>
    </source>
</reference>
<dbReference type="PhylomeDB" id="B8LX48"/>
<feature type="region of interest" description="Disordered" evidence="1">
    <location>
        <begin position="34"/>
        <end position="65"/>
    </location>
</feature>